<feature type="domain" description="Vps52 coiled-coil" evidence="6">
    <location>
        <begin position="121"/>
        <end position="288"/>
    </location>
</feature>
<dbReference type="GO" id="GO:0042147">
    <property type="term" value="P:retrograde transport, endosome to Golgi"/>
    <property type="evidence" value="ECO:0007669"/>
    <property type="project" value="TreeGrafter"/>
</dbReference>
<comment type="similarity">
    <text evidence="2">Belongs to the VPS52 family.</text>
</comment>
<dbReference type="InterPro" id="IPR048361">
    <property type="entry name" value="Vps52_C"/>
</dbReference>
<accession>L1LDA4</accession>
<dbReference type="EMBL" id="ACOU01000003">
    <property type="protein sequence ID" value="EKX73244.1"/>
    <property type="molecule type" value="Genomic_DNA"/>
</dbReference>
<evidence type="ECO:0000259" key="6">
    <source>
        <dbReference type="Pfam" id="PF04129"/>
    </source>
</evidence>
<dbReference type="GO" id="GO:0006896">
    <property type="term" value="P:Golgi to vacuole transport"/>
    <property type="evidence" value="ECO:0007669"/>
    <property type="project" value="TreeGrafter"/>
</dbReference>
<dbReference type="GeneID" id="15802851"/>
<dbReference type="GO" id="GO:0032456">
    <property type="term" value="P:endocytic recycling"/>
    <property type="evidence" value="ECO:0007669"/>
    <property type="project" value="TreeGrafter"/>
</dbReference>
<dbReference type="VEuPathDB" id="PiroplasmaDB:BEWA_052990"/>
<dbReference type="GO" id="GO:0019905">
    <property type="term" value="F:syntaxin binding"/>
    <property type="evidence" value="ECO:0007669"/>
    <property type="project" value="TreeGrafter"/>
</dbReference>
<evidence type="ECO:0000313" key="9">
    <source>
        <dbReference type="Proteomes" id="UP000031512"/>
    </source>
</evidence>
<dbReference type="PANTHER" id="PTHR14190:SF7">
    <property type="entry name" value="VACUOLAR PROTEIN SORTING-ASSOCIATED PROTEIN 52 HOMOLOG"/>
    <property type="match status" value="1"/>
</dbReference>
<dbReference type="eggNOG" id="KOG1961">
    <property type="taxonomic scope" value="Eukaryota"/>
</dbReference>
<dbReference type="GO" id="GO:0005829">
    <property type="term" value="C:cytosol"/>
    <property type="evidence" value="ECO:0007669"/>
    <property type="project" value="GOC"/>
</dbReference>
<dbReference type="KEGG" id="beq:BEWA_052990"/>
<sequence>MEKKSDLLAVLALNTEKLVQDLKWHFESLDNPKSIADLDPKFNSHVKNLLEEESTPTHDHRDTHFEDDTKCPENAEFQDIAHYYTKVFDGIVDICKAKRKELEKDVVETLLKHEHELSEFSMEVSYCDGTLKVVEDSISKQYDSLEQSSKIITKLHNESKDISLRLENRKLLLERLQRFVDDVIITPNMIKAICNDPIDEKFVTVLENFRIKSNNINKIHKDYPSVVCDPNNNNYAQESSRIQLQKLELVLVRRISDFLSLEISKLSMPKVNIQLIQTTRFLSLLPLYDYLKEFKNYSSEISKMYVSTMRRTYSHLFENYLLSLEKGKGRERCRDVYSILKGLDSGNITSNKETLSRFGLSGRDSVLSTYNSQPILPTGLQNIVLKQEDIVRSFLKLFVDTATTEFAFISKFFSCSNKALNDSREPDSKVTREAYEFSTNGMFREVLVDVLDIFKGNLNHYISSTYDVVGLVMIYSLVVINRKVLKGRELTLLDPELYEIETICFQRIMYVIKDFTDFIFKFVQGSQASAVSTWMPAPFTINCAHILVSLIKMYDYVVQVSNDAVISSFYKTTLRLYKLLQNSIIESAKRLKNKEQESIIIIGNYSMLYNILFNTCAISVDNANSIFAQHIKTVEEILNENLNIYSGIIINDHFKFIIDIEVPSDDDTPKKTLSIANLAVSYRKIAEEFMDKYKAKLSKIHNRISASFTYKPIALLVTRNVLDHLKNVYSTFYSTIKSHFSDTGAEWLENMPDVSEFNYN</sequence>
<reference evidence="8 9" key="1">
    <citation type="journal article" date="2012" name="BMC Genomics">
        <title>Comparative genomic analysis and phylogenetic position of Theileria equi.</title>
        <authorList>
            <person name="Kappmeyer L.S."/>
            <person name="Thiagarajan M."/>
            <person name="Herndon D.R."/>
            <person name="Ramsay J.D."/>
            <person name="Caler E."/>
            <person name="Djikeng A."/>
            <person name="Gillespie J.J."/>
            <person name="Lau A.O."/>
            <person name="Roalson E.H."/>
            <person name="Silva J.C."/>
            <person name="Silva M.G."/>
            <person name="Suarez C.E."/>
            <person name="Ueti M.W."/>
            <person name="Nene V.M."/>
            <person name="Mealey R.H."/>
            <person name="Knowles D.P."/>
            <person name="Brayton K.A."/>
        </authorList>
    </citation>
    <scope>NUCLEOTIDE SEQUENCE [LARGE SCALE GENOMIC DNA]</scope>
    <source>
        <strain evidence="8 9">WA</strain>
    </source>
</reference>
<evidence type="ECO:0000313" key="8">
    <source>
        <dbReference type="EMBL" id="EKX73244.1"/>
    </source>
</evidence>
<dbReference type="InterPro" id="IPR048319">
    <property type="entry name" value="Vps52_CC"/>
</dbReference>
<keyword evidence="3" id="KW-0813">Transport</keyword>
<evidence type="ECO:0000256" key="4">
    <source>
        <dbReference type="ARBA" id="ARBA00022927"/>
    </source>
</evidence>
<dbReference type="STRING" id="1537102.L1LDA4"/>
<evidence type="ECO:0000259" key="7">
    <source>
        <dbReference type="Pfam" id="PF20655"/>
    </source>
</evidence>
<gene>
    <name evidence="8" type="ORF">BEWA_052990</name>
</gene>
<evidence type="ECO:0000256" key="5">
    <source>
        <dbReference type="ARBA" id="ARBA00023034"/>
    </source>
</evidence>
<evidence type="ECO:0000256" key="1">
    <source>
        <dbReference type="ARBA" id="ARBA00004601"/>
    </source>
</evidence>
<evidence type="ECO:0000256" key="2">
    <source>
        <dbReference type="ARBA" id="ARBA00008180"/>
    </source>
</evidence>
<dbReference type="Proteomes" id="UP000031512">
    <property type="component" value="Unassembled WGS sequence"/>
</dbReference>
<name>L1LDA4_THEEQ</name>
<keyword evidence="9" id="KW-1185">Reference proteome</keyword>
<dbReference type="InterPro" id="IPR007258">
    <property type="entry name" value="Vps52"/>
</dbReference>
<dbReference type="GO" id="GO:0000938">
    <property type="term" value="C:GARP complex"/>
    <property type="evidence" value="ECO:0007669"/>
    <property type="project" value="TreeGrafter"/>
</dbReference>
<protein>
    <submittedName>
        <fullName evidence="8">Uncharacterized protein</fullName>
    </submittedName>
</protein>
<dbReference type="OrthoDB" id="19482at2759"/>
<feature type="domain" description="Vps52 C-terminal" evidence="7">
    <location>
        <begin position="307"/>
        <end position="617"/>
    </location>
</feature>
<comment type="caution">
    <text evidence="8">The sequence shown here is derived from an EMBL/GenBank/DDBJ whole genome shotgun (WGS) entry which is preliminary data.</text>
</comment>
<dbReference type="PANTHER" id="PTHR14190">
    <property type="entry name" value="SUPPRESSOR OF ACTIN MUTATIONS 2/VACUOLAR PROTEIN SORTING 52"/>
    <property type="match status" value="1"/>
</dbReference>
<evidence type="ECO:0000256" key="3">
    <source>
        <dbReference type="ARBA" id="ARBA00022448"/>
    </source>
</evidence>
<dbReference type="AlphaFoldDB" id="L1LDA4"/>
<keyword evidence="4" id="KW-0653">Protein transport</keyword>
<dbReference type="GO" id="GO:0015031">
    <property type="term" value="P:protein transport"/>
    <property type="evidence" value="ECO:0007669"/>
    <property type="project" value="UniProtKB-KW"/>
</dbReference>
<comment type="subcellular location">
    <subcellularLocation>
        <location evidence="1">Golgi apparatus</location>
        <location evidence="1">trans-Golgi network</location>
    </subcellularLocation>
</comment>
<organism evidence="8 9">
    <name type="scientific">Theileria equi strain WA</name>
    <dbReference type="NCBI Taxonomy" id="1537102"/>
    <lineage>
        <taxon>Eukaryota</taxon>
        <taxon>Sar</taxon>
        <taxon>Alveolata</taxon>
        <taxon>Apicomplexa</taxon>
        <taxon>Aconoidasida</taxon>
        <taxon>Piroplasmida</taxon>
        <taxon>Theileriidae</taxon>
        <taxon>Theileria</taxon>
    </lineage>
</organism>
<dbReference type="Pfam" id="PF20655">
    <property type="entry name" value="Vps52_C"/>
    <property type="match status" value="1"/>
</dbReference>
<proteinExistence type="inferred from homology"/>
<dbReference type="Pfam" id="PF04129">
    <property type="entry name" value="Vps52_CC"/>
    <property type="match status" value="1"/>
</dbReference>
<dbReference type="RefSeq" id="XP_004832696.1">
    <property type="nucleotide sequence ID" value="XM_004832639.1"/>
</dbReference>
<keyword evidence="5" id="KW-0333">Golgi apparatus</keyword>